<dbReference type="EMBL" id="HBUF01537889">
    <property type="protein sequence ID" value="CAG6753957.1"/>
    <property type="molecule type" value="Transcribed_RNA"/>
</dbReference>
<organism evidence="2">
    <name type="scientific">Cacopsylla melanoneura</name>
    <dbReference type="NCBI Taxonomy" id="428564"/>
    <lineage>
        <taxon>Eukaryota</taxon>
        <taxon>Metazoa</taxon>
        <taxon>Ecdysozoa</taxon>
        <taxon>Arthropoda</taxon>
        <taxon>Hexapoda</taxon>
        <taxon>Insecta</taxon>
        <taxon>Pterygota</taxon>
        <taxon>Neoptera</taxon>
        <taxon>Paraneoptera</taxon>
        <taxon>Hemiptera</taxon>
        <taxon>Sternorrhyncha</taxon>
        <taxon>Psylloidea</taxon>
        <taxon>Psyllidae</taxon>
        <taxon>Psyllinae</taxon>
        <taxon>Cacopsylla</taxon>
    </lineage>
</organism>
<evidence type="ECO:0000256" key="1">
    <source>
        <dbReference type="SAM" id="Phobius"/>
    </source>
</evidence>
<dbReference type="EMBL" id="HBUF01537891">
    <property type="protein sequence ID" value="CAG6753980.1"/>
    <property type="molecule type" value="Transcribed_RNA"/>
</dbReference>
<proteinExistence type="predicted"/>
<feature type="transmembrane region" description="Helical" evidence="1">
    <location>
        <begin position="54"/>
        <end position="77"/>
    </location>
</feature>
<dbReference type="EMBL" id="HBUF01537886">
    <property type="protein sequence ID" value="CAG6753926.1"/>
    <property type="molecule type" value="Transcribed_RNA"/>
</dbReference>
<dbReference type="EMBL" id="HBUF01537888">
    <property type="protein sequence ID" value="CAG6753947.1"/>
    <property type="molecule type" value="Transcribed_RNA"/>
</dbReference>
<accession>A0A8D9EHS6</accession>
<keyword evidence="1" id="KW-0472">Membrane</keyword>
<protein>
    <submittedName>
        <fullName evidence="2">Uncharacterized protein</fullName>
    </submittedName>
</protein>
<reference evidence="2" key="1">
    <citation type="submission" date="2021-05" db="EMBL/GenBank/DDBJ databases">
        <authorList>
            <person name="Alioto T."/>
            <person name="Alioto T."/>
            <person name="Gomez Garrido J."/>
        </authorList>
    </citation>
    <scope>NUCLEOTIDE SEQUENCE</scope>
</reference>
<feature type="transmembrane region" description="Helical" evidence="1">
    <location>
        <begin position="7"/>
        <end position="34"/>
    </location>
</feature>
<dbReference type="EMBL" id="HBUF01537887">
    <property type="protein sequence ID" value="CAG6753938.1"/>
    <property type="molecule type" value="Transcribed_RNA"/>
</dbReference>
<dbReference type="EMBL" id="HBUF01537892">
    <property type="protein sequence ID" value="CAG6753990.1"/>
    <property type="molecule type" value="Transcribed_RNA"/>
</dbReference>
<dbReference type="EMBL" id="HBUF01537893">
    <property type="protein sequence ID" value="CAG6754001.1"/>
    <property type="molecule type" value="Transcribed_RNA"/>
</dbReference>
<dbReference type="EMBL" id="HBUF01537890">
    <property type="protein sequence ID" value="CAG6753967.1"/>
    <property type="molecule type" value="Transcribed_RNA"/>
</dbReference>
<evidence type="ECO:0000313" key="2">
    <source>
        <dbReference type="EMBL" id="CAG6753957.1"/>
    </source>
</evidence>
<keyword evidence="1" id="KW-1133">Transmembrane helix</keyword>
<keyword evidence="1" id="KW-0812">Transmembrane</keyword>
<name>A0A8D9EHS6_9HEMI</name>
<sequence length="113" mass="13056">MILEHIVFVVLFLKLFLHFRLACFQLILIGFHTFDDSSGPFVLLMHIIERNLTVSQMQLCLFFIPLQLLLVLLKLFLICLPLINALGDCVFIVVEHLLEQGILLFQFLNLSSL</sequence>
<dbReference type="AlphaFoldDB" id="A0A8D9EHS6"/>
<dbReference type="EMBL" id="HBUF01537895">
    <property type="protein sequence ID" value="CAG6754021.1"/>
    <property type="molecule type" value="Transcribed_RNA"/>
</dbReference>